<evidence type="ECO:0000256" key="1">
    <source>
        <dbReference type="ARBA" id="ARBA00004651"/>
    </source>
</evidence>
<protein>
    <submittedName>
        <fullName evidence="7">Hydrogenase</fullName>
    </submittedName>
</protein>
<feature type="transmembrane region" description="Helical" evidence="6">
    <location>
        <begin position="6"/>
        <end position="21"/>
    </location>
</feature>
<keyword evidence="2" id="KW-1003">Cell membrane</keyword>
<gene>
    <name evidence="7" type="ORF">HYZ11_01550</name>
</gene>
<comment type="subcellular location">
    <subcellularLocation>
        <location evidence="1">Cell membrane</location>
        <topology evidence="1">Multi-pass membrane protein</topology>
    </subcellularLocation>
</comment>
<feature type="transmembrane region" description="Helical" evidence="6">
    <location>
        <begin position="173"/>
        <end position="193"/>
    </location>
</feature>
<evidence type="ECO:0000256" key="3">
    <source>
        <dbReference type="ARBA" id="ARBA00022692"/>
    </source>
</evidence>
<feature type="transmembrane region" description="Helical" evidence="6">
    <location>
        <begin position="123"/>
        <end position="140"/>
    </location>
</feature>
<dbReference type="InterPro" id="IPR038730">
    <property type="entry name" value="HyfE-like"/>
</dbReference>
<dbReference type="Proteomes" id="UP000782312">
    <property type="component" value="Unassembled WGS sequence"/>
</dbReference>
<dbReference type="PANTHER" id="PTHR38601">
    <property type="entry name" value="HYDROGENASE-4 COMPONENT E"/>
    <property type="match status" value="1"/>
</dbReference>
<evidence type="ECO:0000313" key="7">
    <source>
        <dbReference type="EMBL" id="MBI3126275.1"/>
    </source>
</evidence>
<evidence type="ECO:0000256" key="6">
    <source>
        <dbReference type="SAM" id="Phobius"/>
    </source>
</evidence>
<evidence type="ECO:0000256" key="4">
    <source>
        <dbReference type="ARBA" id="ARBA00022989"/>
    </source>
</evidence>
<dbReference type="EMBL" id="JACPUR010000001">
    <property type="protein sequence ID" value="MBI3126275.1"/>
    <property type="molecule type" value="Genomic_DNA"/>
</dbReference>
<feature type="transmembrane region" description="Helical" evidence="6">
    <location>
        <begin position="149"/>
        <end position="167"/>
    </location>
</feature>
<feature type="transmembrane region" description="Helical" evidence="6">
    <location>
        <begin position="90"/>
        <end position="111"/>
    </location>
</feature>
<sequence length="213" mass="23048">MTTLLDGVFIALILLNFFILGKASLRGVIRVVCVQGTVLGLLPLLLGPHLDLRLVLVALGTVALKGVILPRMLVRALEELSIRREVEPYISFPASLVLGALGTGFAMFVSYRLPVTPGPGGDLLTSASISTVLTGFLVLTTRRKALTQVLGYLVLENGIFIFGLLLLEPLPFLVEVAVLLDLFVAIFTMGIVIHHINREFSTESTDRLTALKD</sequence>
<reference evidence="7" key="1">
    <citation type="submission" date="2020-07" db="EMBL/GenBank/DDBJ databases">
        <title>Huge and variable diversity of episymbiotic CPR bacteria and DPANN archaea in groundwater ecosystems.</title>
        <authorList>
            <person name="He C.Y."/>
            <person name="Keren R."/>
            <person name="Whittaker M."/>
            <person name="Farag I.F."/>
            <person name="Doudna J."/>
            <person name="Cate J.H.D."/>
            <person name="Banfield J.F."/>
        </authorList>
    </citation>
    <scope>NUCLEOTIDE SEQUENCE</scope>
    <source>
        <strain evidence="7">NC_groundwater_763_Ag_S-0.2um_68_21</strain>
    </source>
</reference>
<name>A0A932HXQ5_UNCTE</name>
<feature type="transmembrane region" description="Helical" evidence="6">
    <location>
        <begin position="52"/>
        <end position="69"/>
    </location>
</feature>
<keyword evidence="4 6" id="KW-1133">Transmembrane helix</keyword>
<dbReference type="PANTHER" id="PTHR38601:SF1">
    <property type="entry name" value="HYDROGENASE-4 COMPONENT E"/>
    <property type="match status" value="1"/>
</dbReference>
<proteinExistence type="predicted"/>
<feature type="transmembrane region" description="Helical" evidence="6">
    <location>
        <begin position="28"/>
        <end position="46"/>
    </location>
</feature>
<dbReference type="AlphaFoldDB" id="A0A932HXQ5"/>
<keyword evidence="5 6" id="KW-0472">Membrane</keyword>
<evidence type="ECO:0000256" key="2">
    <source>
        <dbReference type="ARBA" id="ARBA00022475"/>
    </source>
</evidence>
<accession>A0A932HXQ5</accession>
<evidence type="ECO:0000313" key="8">
    <source>
        <dbReference type="Proteomes" id="UP000782312"/>
    </source>
</evidence>
<evidence type="ECO:0000256" key="5">
    <source>
        <dbReference type="ARBA" id="ARBA00023136"/>
    </source>
</evidence>
<organism evidence="7 8">
    <name type="scientific">Tectimicrobiota bacterium</name>
    <dbReference type="NCBI Taxonomy" id="2528274"/>
    <lineage>
        <taxon>Bacteria</taxon>
        <taxon>Pseudomonadati</taxon>
        <taxon>Nitrospinota/Tectimicrobiota group</taxon>
        <taxon>Candidatus Tectimicrobiota</taxon>
    </lineage>
</organism>
<dbReference type="GO" id="GO:0005886">
    <property type="term" value="C:plasma membrane"/>
    <property type="evidence" value="ECO:0007669"/>
    <property type="project" value="UniProtKB-SubCell"/>
</dbReference>
<keyword evidence="3 6" id="KW-0812">Transmembrane</keyword>
<comment type="caution">
    <text evidence="7">The sequence shown here is derived from an EMBL/GenBank/DDBJ whole genome shotgun (WGS) entry which is preliminary data.</text>
</comment>